<keyword evidence="2 5" id="KW-0378">Hydrolase</keyword>
<proteinExistence type="inferred from homology"/>
<evidence type="ECO:0000313" key="8">
    <source>
        <dbReference type="Proteomes" id="UP000092600"/>
    </source>
</evidence>
<reference evidence="7 8" key="1">
    <citation type="journal article" date="2016" name="DNA Res.">
        <title>The draft genome of MD-2 pineapple using hybrid error correction of long reads.</title>
        <authorList>
            <person name="Redwan R.M."/>
            <person name="Saidin A."/>
            <person name="Kumar S.V."/>
        </authorList>
    </citation>
    <scope>NUCLEOTIDE SEQUENCE [LARGE SCALE GENOMIC DNA]</scope>
    <source>
        <strain evidence="8">cv. MD2</strain>
        <tissue evidence="7">Leaf</tissue>
    </source>
</reference>
<dbReference type="InterPro" id="IPR017853">
    <property type="entry name" value="GH"/>
</dbReference>
<organism evidence="7 8">
    <name type="scientific">Ananas comosus</name>
    <name type="common">Pineapple</name>
    <name type="synonym">Ananas ananas</name>
    <dbReference type="NCBI Taxonomy" id="4615"/>
    <lineage>
        <taxon>Eukaryota</taxon>
        <taxon>Viridiplantae</taxon>
        <taxon>Streptophyta</taxon>
        <taxon>Embryophyta</taxon>
        <taxon>Tracheophyta</taxon>
        <taxon>Spermatophyta</taxon>
        <taxon>Magnoliopsida</taxon>
        <taxon>Liliopsida</taxon>
        <taxon>Poales</taxon>
        <taxon>Bromeliaceae</taxon>
        <taxon>Bromelioideae</taxon>
        <taxon>Ananas</taxon>
    </lineage>
</organism>
<dbReference type="Proteomes" id="UP000092600">
    <property type="component" value="Unassembled WGS sequence"/>
</dbReference>
<evidence type="ECO:0000256" key="3">
    <source>
        <dbReference type="ARBA" id="ARBA00023295"/>
    </source>
</evidence>
<dbReference type="GO" id="GO:0042973">
    <property type="term" value="F:glucan endo-1,3-beta-D-glucosidase activity"/>
    <property type="evidence" value="ECO:0007669"/>
    <property type="project" value="UniProtKB-ARBA"/>
</dbReference>
<dbReference type="Pfam" id="PF00332">
    <property type="entry name" value="Glyco_hydro_17"/>
    <property type="match status" value="3"/>
</dbReference>
<dbReference type="SUPFAM" id="SSF51445">
    <property type="entry name" value="(Trans)glycosidases"/>
    <property type="match status" value="3"/>
</dbReference>
<evidence type="ECO:0000256" key="1">
    <source>
        <dbReference type="ARBA" id="ARBA00008773"/>
    </source>
</evidence>
<dbReference type="STRING" id="4615.A0A199VXP5"/>
<dbReference type="InterPro" id="IPR000490">
    <property type="entry name" value="Glyco_hydro_17"/>
</dbReference>
<dbReference type="GO" id="GO:0005975">
    <property type="term" value="P:carbohydrate metabolic process"/>
    <property type="evidence" value="ECO:0007669"/>
    <property type="project" value="InterPro"/>
</dbReference>
<dbReference type="EMBL" id="LSRQ01000555">
    <property type="protein sequence ID" value="OAY82022.1"/>
    <property type="molecule type" value="Genomic_DNA"/>
</dbReference>
<feature type="chain" id="PRO_5008286177" evidence="6">
    <location>
        <begin position="20"/>
        <end position="981"/>
    </location>
</feature>
<accession>A0A199VXP5</accession>
<protein>
    <submittedName>
        <fullName evidence="7">Glucan endo-1,3-beta-glucosidase, acidic isoform</fullName>
    </submittedName>
</protein>
<dbReference type="FunFam" id="3.20.20.80:FF:000010">
    <property type="entry name" value="glucan endo-1,3-beta-glucosidase, basic"/>
    <property type="match status" value="3"/>
</dbReference>
<name>A0A199VXP5_ANACO</name>
<evidence type="ECO:0000313" key="7">
    <source>
        <dbReference type="EMBL" id="OAY82022.1"/>
    </source>
</evidence>
<keyword evidence="3 5" id="KW-0326">Glycosidase</keyword>
<dbReference type="PANTHER" id="PTHR32227">
    <property type="entry name" value="GLUCAN ENDO-1,3-BETA-GLUCOSIDASE BG1-RELATED-RELATED"/>
    <property type="match status" value="1"/>
</dbReference>
<dbReference type="InterPro" id="IPR044965">
    <property type="entry name" value="Glyco_hydro_17_plant"/>
</dbReference>
<dbReference type="PROSITE" id="PS00587">
    <property type="entry name" value="GLYCOSYL_HYDROL_F17"/>
    <property type="match status" value="3"/>
</dbReference>
<comment type="similarity">
    <text evidence="1 4">Belongs to the glycosyl hydrolase 17 family.</text>
</comment>
<feature type="signal peptide" evidence="6">
    <location>
        <begin position="1"/>
        <end position="19"/>
    </location>
</feature>
<dbReference type="Gene3D" id="3.20.20.80">
    <property type="entry name" value="Glycosidases"/>
    <property type="match status" value="3"/>
</dbReference>
<sequence>MAFLGGLIIAVQSIGVCYGMNGDNLPQPSSVVSLYESNGIGAMRIYAPDTATLQALGGSNIQLILDVPNGSLQSFASDPSAAAAWVQSNVQAYTSSVSFRYIAVGNEVIPGGQAQYVLPAMQNIYNALSSAGLSGQIKVSTAVSQGVLGTSYPPSSGAFSSDAASTLGPIVQFLASNGAPLLVNVYPYFSYVSNPGSISLSYALFTSPGTVVQDGQYNYQNLFDAIVDALYAALEGVGGSNVGIVVSESGWPSGGGPAAATVGNAQTYNQNLINHVGNGTPRKPGPIETYIFAMFNEDLKSPGIEQNWGLFYPNQQPVYSINFRSLSMAKQISVEVSNMVAAALLLLGVLVAAPTAVQSIGVCYGTNGDNLPQPSSVVSLYKSNGIGAMRIYAPDTATLQALGGSNIQLILDVPNTSLQSIASDPSVATSWVQTNVQAYTSSVSFKYIAVGNEVIPGGQAQYVLPAMQNIYNALSSAGLSGQIKVSTAVSTGVLGTSYPPSSGAFSPDAASTLGPIAQFLASNGAPLLANVYPYNAYVGGGISLSYALFTSPGTVVQDGQYAYQNLFDAQVDALYAALQGVGASSVDIVVSESGWPSGGGPAAATVGNAQTYNQNLINHVGNGTPRKPGPIETYIFEMFNEDLKSPGIEQNWGLFYPNEQPVYSINFTVQSIGVCYGMLGNNLPPTSSVVNLYKSKGIGAMRIYSPDAATLQALKGSNIQLIVDVPNNNLQSIASDQSAAANWVKSNVQAHIPGVSFKYIAVGNEVIPGNQAQYVLPAMQNIYNALSSAGLSGQIKVSTSVSQGVLGSSYPPSNGAFSSDAASTLGPIVQFLAKTGAPLLVNVYPYFSYVNNQGSIKIDYALFTSPGTVVQDGQYGYQNLFDAIVDALYAALQKAGGSNVNVVVSESGWPSAGGTEATVSNAQTYNQNLIKHVGKGTPRKPGPIETYIFAMFNEDQKPAGIEQHWGLFKPDGQPVYPIDFS</sequence>
<keyword evidence="6" id="KW-0732">Signal</keyword>
<evidence type="ECO:0000256" key="6">
    <source>
        <dbReference type="SAM" id="SignalP"/>
    </source>
</evidence>
<comment type="caution">
    <text evidence="7">The sequence shown here is derived from an EMBL/GenBank/DDBJ whole genome shotgun (WGS) entry which is preliminary data.</text>
</comment>
<gene>
    <name evidence="7" type="ORF">ACMD2_01621</name>
</gene>
<evidence type="ECO:0000256" key="2">
    <source>
        <dbReference type="ARBA" id="ARBA00022801"/>
    </source>
</evidence>
<dbReference type="AlphaFoldDB" id="A0A199VXP5"/>
<evidence type="ECO:0000256" key="5">
    <source>
        <dbReference type="RuleBase" id="RU004336"/>
    </source>
</evidence>
<evidence type="ECO:0000256" key="4">
    <source>
        <dbReference type="RuleBase" id="RU004335"/>
    </source>
</evidence>